<dbReference type="EMBL" id="CALSDN010000009">
    <property type="protein sequence ID" value="CAH6722355.1"/>
    <property type="molecule type" value="Genomic_DNA"/>
</dbReference>
<name>A0ACA9YBM2_9ASCO</name>
<reference evidence="1" key="1">
    <citation type="submission" date="2022-06" db="EMBL/GenBank/DDBJ databases">
        <authorList>
            <person name="Legras J.-L."/>
            <person name="Devillers H."/>
            <person name="Grondin C."/>
        </authorList>
    </citation>
    <scope>NUCLEOTIDE SEQUENCE</scope>
    <source>
        <strain evidence="1">CLIB 1444</strain>
    </source>
</reference>
<sequence length="292" mass="33616">MTSKSATPLSSTQIEMISGVSAGLISTLITHPLDLVKIRLQVSNYNLRTIFNHITNKPDYLKQFYQGLTPNLIGNASSWSLYFTLYEYFKTYNIRNDSFIDQSKKNDHILRFFTASSISGLITSVTTNPIWFLKTRLISENNPYTSLHQSILYIYRTEGLKSFWKGLVPSLFPVFQNSLQFTVYESLKKWVILNEDDQHMGNYVTLSTISKFSTMIVMYPFQVLRSNLQKIDGRNITFELRKLWENKSFYRGFTIAVVKSVPTTSIILVSYETIKNNLTRSAPNDKGRDGNI</sequence>
<proteinExistence type="predicted"/>
<gene>
    <name evidence="1" type="ORF">CLIB1444_09S01750</name>
</gene>
<organism evidence="1 2">
    <name type="scientific">[Candida] jaroonii</name>
    <dbReference type="NCBI Taxonomy" id="467808"/>
    <lineage>
        <taxon>Eukaryota</taxon>
        <taxon>Fungi</taxon>
        <taxon>Dikarya</taxon>
        <taxon>Ascomycota</taxon>
        <taxon>Saccharomycotina</taxon>
        <taxon>Pichiomycetes</taxon>
        <taxon>Debaryomycetaceae</taxon>
        <taxon>Yamadazyma</taxon>
    </lineage>
</organism>
<evidence type="ECO:0000313" key="2">
    <source>
        <dbReference type="Proteomes" id="UP001152531"/>
    </source>
</evidence>
<comment type="caution">
    <text evidence="1">The sequence shown here is derived from an EMBL/GenBank/DDBJ whole genome shotgun (WGS) entry which is preliminary data.</text>
</comment>
<protein>
    <submittedName>
        <fullName evidence="1">Mitochondrial nicotinamide adenine dinucleotide transporter 2</fullName>
    </submittedName>
</protein>
<dbReference type="Proteomes" id="UP001152531">
    <property type="component" value="Unassembled WGS sequence"/>
</dbReference>
<keyword evidence="2" id="KW-1185">Reference proteome</keyword>
<evidence type="ECO:0000313" key="1">
    <source>
        <dbReference type="EMBL" id="CAH6722355.1"/>
    </source>
</evidence>
<accession>A0ACA9YBM2</accession>